<feature type="binding site" evidence="4">
    <location>
        <begin position="23"/>
        <end position="30"/>
    </location>
    <ligand>
        <name>GTP</name>
        <dbReference type="ChEBI" id="CHEBI:37565"/>
    </ligand>
</feature>
<sequence>MGLLTVIRKQKLKDRELRVLLLGLDNAGKSTIVKRILNQPTASLTPTMGFEITSVPFGEHNLNIWDVGGQQTLRSFWFNYFDQLDALVWVIDASQLDRLHEVFRELYTVLQNERVHGVKLLILLNKIDLVNTSLDDLTSTVIKELELDSYGPREEKWQIIQCSAITGEGIHQGLEWLTS</sequence>
<feature type="binding site" evidence="4">
    <location>
        <position position="69"/>
    </location>
    <ligand>
        <name>GTP</name>
        <dbReference type="ChEBI" id="CHEBI:37565"/>
    </ligand>
</feature>
<gene>
    <name evidence="7" type="primary">Arl2</name>
    <name evidence="7" type="ORF">BN1211_3013</name>
</gene>
<dbReference type="GO" id="GO:0003924">
    <property type="term" value="F:GTPase activity"/>
    <property type="evidence" value="ECO:0007669"/>
    <property type="project" value="InterPro"/>
</dbReference>
<evidence type="ECO:0000256" key="4">
    <source>
        <dbReference type="PIRSR" id="PIRSR606689-1"/>
    </source>
</evidence>
<feature type="binding site" evidence="5">
    <location>
        <position position="47"/>
    </location>
    <ligand>
        <name>Mg(2+)</name>
        <dbReference type="ChEBI" id="CHEBI:18420"/>
    </ligand>
</feature>
<keyword evidence="3 4" id="KW-0342">GTP-binding</keyword>
<reference evidence="8" key="1">
    <citation type="journal article" date="2015" name="J. Biotechnol.">
        <title>The structure of the Cyberlindnera jadinii genome and its relation to Candida utilis analyzed by the occurrence of single nucleotide polymorphisms.</title>
        <authorList>
            <person name="Rupp O."/>
            <person name="Brinkrolf K."/>
            <person name="Buerth C."/>
            <person name="Kunigo M."/>
            <person name="Schneider J."/>
            <person name="Jaenicke S."/>
            <person name="Goesmann A."/>
            <person name="Puehler A."/>
            <person name="Jaeger K.-E."/>
            <person name="Ernst J.F."/>
        </authorList>
    </citation>
    <scope>NUCLEOTIDE SEQUENCE [LARGE SCALE GENOMIC DNA]</scope>
    <source>
        <strain evidence="8">ATCC 18201 / CBS 1600 / BCRC 20928 / JCM 3617 / NBRC 0987 / NRRL Y-1542</strain>
    </source>
</reference>
<evidence type="ECO:0000313" key="8">
    <source>
        <dbReference type="Proteomes" id="UP000038830"/>
    </source>
</evidence>
<proteinExistence type="inferred from homology"/>
<keyword evidence="5" id="KW-0479">Metal-binding</keyword>
<dbReference type="Pfam" id="PF00025">
    <property type="entry name" value="Arf"/>
    <property type="match status" value="1"/>
</dbReference>
<dbReference type="FunFam" id="3.40.50.300:FF:001166">
    <property type="entry name" value="ADP-ribosylation factor D"/>
    <property type="match status" value="1"/>
</dbReference>
<evidence type="ECO:0000256" key="6">
    <source>
        <dbReference type="RuleBase" id="RU003925"/>
    </source>
</evidence>
<dbReference type="InterPro" id="IPR006689">
    <property type="entry name" value="Small_GTPase_ARF/SAR"/>
</dbReference>
<dbReference type="GO" id="GO:0046872">
    <property type="term" value="F:metal ion binding"/>
    <property type="evidence" value="ECO:0007669"/>
    <property type="project" value="UniProtKB-KW"/>
</dbReference>
<evidence type="ECO:0000256" key="5">
    <source>
        <dbReference type="PIRSR" id="PIRSR606689-2"/>
    </source>
</evidence>
<dbReference type="SUPFAM" id="SSF52540">
    <property type="entry name" value="P-loop containing nucleoside triphosphate hydrolases"/>
    <property type="match status" value="1"/>
</dbReference>
<keyword evidence="5" id="KW-0460">Magnesium</keyword>
<dbReference type="InterPro" id="IPR044612">
    <property type="entry name" value="ARL2/3"/>
</dbReference>
<keyword evidence="2 4" id="KW-0547">Nucleotide-binding</keyword>
<evidence type="ECO:0000256" key="1">
    <source>
        <dbReference type="ARBA" id="ARBA00010290"/>
    </source>
</evidence>
<evidence type="ECO:0000256" key="2">
    <source>
        <dbReference type="ARBA" id="ARBA00022741"/>
    </source>
</evidence>
<dbReference type="EMBL" id="CDQK01000003">
    <property type="protein sequence ID" value="CEP22614.1"/>
    <property type="molecule type" value="Genomic_DNA"/>
</dbReference>
<name>A0A0H5CDB7_CYBJN</name>
<dbReference type="PANTHER" id="PTHR45697">
    <property type="entry name" value="ADP-RIBOSYLATION FACTOR-LIKE PROTEIN 2-RELATED"/>
    <property type="match status" value="1"/>
</dbReference>
<evidence type="ECO:0000256" key="3">
    <source>
        <dbReference type="ARBA" id="ARBA00023134"/>
    </source>
</evidence>
<protein>
    <submittedName>
        <fullName evidence="7">Arl2 protein</fullName>
    </submittedName>
</protein>
<dbReference type="PROSITE" id="PS51417">
    <property type="entry name" value="ARF"/>
    <property type="match status" value="1"/>
</dbReference>
<dbReference type="Gene3D" id="3.40.50.300">
    <property type="entry name" value="P-loop containing nucleotide triphosphate hydrolases"/>
    <property type="match status" value="1"/>
</dbReference>
<comment type="similarity">
    <text evidence="1 6">Belongs to the small GTPase superfamily. Arf family.</text>
</comment>
<dbReference type="InterPro" id="IPR005225">
    <property type="entry name" value="Small_GTP-bd"/>
</dbReference>
<dbReference type="NCBIfam" id="TIGR00231">
    <property type="entry name" value="small_GTP"/>
    <property type="match status" value="1"/>
</dbReference>
<feature type="binding site" evidence="4">
    <location>
        <begin position="125"/>
        <end position="128"/>
    </location>
    <ligand>
        <name>GTP</name>
        <dbReference type="ChEBI" id="CHEBI:37565"/>
    </ligand>
</feature>
<dbReference type="GO" id="GO:0005525">
    <property type="term" value="F:GTP binding"/>
    <property type="evidence" value="ECO:0007669"/>
    <property type="project" value="UniProtKB-KW"/>
</dbReference>
<dbReference type="SMART" id="SM00177">
    <property type="entry name" value="ARF"/>
    <property type="match status" value="1"/>
</dbReference>
<organism evidence="7 8">
    <name type="scientific">Cyberlindnera jadinii (strain ATCC 18201 / CBS 1600 / BCRC 20928 / JCM 3617 / NBRC 0987 / NRRL Y-1542)</name>
    <name type="common">Torula yeast</name>
    <name type="synonym">Candida utilis</name>
    <dbReference type="NCBI Taxonomy" id="983966"/>
    <lineage>
        <taxon>Eukaryota</taxon>
        <taxon>Fungi</taxon>
        <taxon>Dikarya</taxon>
        <taxon>Ascomycota</taxon>
        <taxon>Saccharomycotina</taxon>
        <taxon>Saccharomycetes</taxon>
        <taxon>Phaffomycetales</taxon>
        <taxon>Phaffomycetaceae</taxon>
        <taxon>Cyberlindnera</taxon>
    </lineage>
</organism>
<evidence type="ECO:0000313" key="7">
    <source>
        <dbReference type="EMBL" id="CEP22614.1"/>
    </source>
</evidence>
<dbReference type="Proteomes" id="UP000038830">
    <property type="component" value="Unassembled WGS sequence"/>
</dbReference>
<dbReference type="PRINTS" id="PR00328">
    <property type="entry name" value="SAR1GTPBP"/>
</dbReference>
<accession>A0A0H5CDB7</accession>
<dbReference type="InterPro" id="IPR027417">
    <property type="entry name" value="P-loop_NTPase"/>
</dbReference>
<dbReference type="SMART" id="SM00178">
    <property type="entry name" value="SAR"/>
    <property type="match status" value="1"/>
</dbReference>
<feature type="binding site" evidence="5">
    <location>
        <position position="30"/>
    </location>
    <ligand>
        <name>Mg(2+)</name>
        <dbReference type="ChEBI" id="CHEBI:18420"/>
    </ligand>
</feature>
<dbReference type="AlphaFoldDB" id="A0A0H5CDB7"/>